<dbReference type="GO" id="GO:0009986">
    <property type="term" value="C:cell surface"/>
    <property type="evidence" value="ECO:0007669"/>
    <property type="project" value="TreeGrafter"/>
</dbReference>
<keyword evidence="9" id="KW-0732">Signal</keyword>
<evidence type="ECO:0000256" key="18">
    <source>
        <dbReference type="ARBA" id="ARBA00043078"/>
    </source>
</evidence>
<dbReference type="InterPro" id="IPR050732">
    <property type="entry name" value="Beta-glucan_modifiers"/>
</dbReference>
<keyword evidence="8" id="KW-0964">Secreted</keyword>
<dbReference type="AlphaFoldDB" id="A0AAD7NIC3"/>
<evidence type="ECO:0000256" key="8">
    <source>
        <dbReference type="ARBA" id="ARBA00022525"/>
    </source>
</evidence>
<keyword evidence="13" id="KW-0119">Carbohydrate metabolism</keyword>
<evidence type="ECO:0000256" key="7">
    <source>
        <dbReference type="ARBA" id="ARBA00022512"/>
    </source>
</evidence>
<dbReference type="Gene3D" id="3.20.20.80">
    <property type="entry name" value="Glycosidases"/>
    <property type="match status" value="2"/>
</dbReference>
<evidence type="ECO:0000256" key="11">
    <source>
        <dbReference type="ARBA" id="ARBA00023136"/>
    </source>
</evidence>
<dbReference type="SUPFAM" id="SSF51445">
    <property type="entry name" value="(Trans)glycosidases"/>
    <property type="match status" value="1"/>
</dbReference>
<feature type="compositionally biased region" description="Low complexity" evidence="20">
    <location>
        <begin position="109"/>
        <end position="128"/>
    </location>
</feature>
<proteinExistence type="inferred from homology"/>
<evidence type="ECO:0000256" key="10">
    <source>
        <dbReference type="ARBA" id="ARBA00022801"/>
    </source>
</evidence>
<evidence type="ECO:0000256" key="16">
    <source>
        <dbReference type="ARBA" id="ARBA00037649"/>
    </source>
</evidence>
<evidence type="ECO:0000256" key="6">
    <source>
        <dbReference type="ARBA" id="ARBA00022475"/>
    </source>
</evidence>
<dbReference type="GO" id="GO:0071555">
    <property type="term" value="P:cell wall organization"/>
    <property type="evidence" value="ECO:0007669"/>
    <property type="project" value="UniProtKB-KW"/>
</dbReference>
<evidence type="ECO:0000256" key="21">
    <source>
        <dbReference type="SAM" id="Phobius"/>
    </source>
</evidence>
<evidence type="ECO:0000256" key="12">
    <source>
        <dbReference type="ARBA" id="ARBA00023180"/>
    </source>
</evidence>
<gene>
    <name evidence="22" type="ORF">DFH07DRAFT_814887</name>
</gene>
<dbReference type="GO" id="GO:0005576">
    <property type="term" value="C:extracellular region"/>
    <property type="evidence" value="ECO:0007669"/>
    <property type="project" value="TreeGrafter"/>
</dbReference>
<evidence type="ECO:0000256" key="19">
    <source>
        <dbReference type="RuleBase" id="RU004335"/>
    </source>
</evidence>
<keyword evidence="15" id="KW-0624">Polysaccharide degradation</keyword>
<feature type="region of interest" description="Disordered" evidence="20">
    <location>
        <begin position="109"/>
        <end position="131"/>
    </location>
</feature>
<evidence type="ECO:0000256" key="14">
    <source>
        <dbReference type="ARBA" id="ARBA00023316"/>
    </source>
</evidence>
<keyword evidence="21" id="KW-0812">Transmembrane</keyword>
<keyword evidence="23" id="KW-1185">Reference proteome</keyword>
<dbReference type="PANTHER" id="PTHR16631:SF17">
    <property type="entry name" value="GLUCAN ENDO-1,3-BETA-GLUCOSIDASE BTGC"/>
    <property type="match status" value="1"/>
</dbReference>
<evidence type="ECO:0000313" key="23">
    <source>
        <dbReference type="Proteomes" id="UP001215280"/>
    </source>
</evidence>
<keyword evidence="14" id="KW-0961">Cell wall biogenesis/degradation</keyword>
<evidence type="ECO:0000256" key="15">
    <source>
        <dbReference type="ARBA" id="ARBA00023326"/>
    </source>
</evidence>
<name>A0AAD7NIC3_9AGAR</name>
<dbReference type="EMBL" id="JARJLG010000044">
    <property type="protein sequence ID" value="KAJ7762001.1"/>
    <property type="molecule type" value="Genomic_DNA"/>
</dbReference>
<comment type="function">
    <text evidence="16">Glucanases play a role in cell expansion during growth, in cell-cell fusion during mating, and in spore release during sporulation. This enzyme may be involved in beta-glucan degradation. Active on laminarin and lichenan.</text>
</comment>
<evidence type="ECO:0000256" key="13">
    <source>
        <dbReference type="ARBA" id="ARBA00023277"/>
    </source>
</evidence>
<organism evidence="22 23">
    <name type="scientific">Mycena maculata</name>
    <dbReference type="NCBI Taxonomy" id="230809"/>
    <lineage>
        <taxon>Eukaryota</taxon>
        <taxon>Fungi</taxon>
        <taxon>Dikarya</taxon>
        <taxon>Basidiomycota</taxon>
        <taxon>Agaricomycotina</taxon>
        <taxon>Agaricomycetes</taxon>
        <taxon>Agaricomycetidae</taxon>
        <taxon>Agaricales</taxon>
        <taxon>Marasmiineae</taxon>
        <taxon>Mycenaceae</taxon>
        <taxon>Mycena</taxon>
    </lineage>
</organism>
<keyword evidence="10 22" id="KW-0378">Hydrolase</keyword>
<evidence type="ECO:0000256" key="2">
    <source>
        <dbReference type="ARBA" id="ARBA00004191"/>
    </source>
</evidence>
<comment type="subcellular location">
    <subcellularLocation>
        <location evidence="3">Cell membrane</location>
        <topology evidence="3">Single-pass type II membrane protein</topology>
    </subcellularLocation>
    <subcellularLocation>
        <location evidence="2">Secreted</location>
        <location evidence="2">Cell wall</location>
    </subcellularLocation>
</comment>
<dbReference type="InterPro" id="IPR000490">
    <property type="entry name" value="Glyco_hydro_17"/>
</dbReference>
<comment type="similarity">
    <text evidence="4 19">Belongs to the glycosyl hydrolase 17 family.</text>
</comment>
<evidence type="ECO:0000256" key="9">
    <source>
        <dbReference type="ARBA" id="ARBA00022729"/>
    </source>
</evidence>
<dbReference type="InterPro" id="IPR017853">
    <property type="entry name" value="GH"/>
</dbReference>
<dbReference type="GO" id="GO:0009277">
    <property type="term" value="C:fungal-type cell wall"/>
    <property type="evidence" value="ECO:0007669"/>
    <property type="project" value="TreeGrafter"/>
</dbReference>
<keyword evidence="21" id="KW-1133">Transmembrane helix</keyword>
<accession>A0AAD7NIC3</accession>
<evidence type="ECO:0000256" key="5">
    <source>
        <dbReference type="ARBA" id="ARBA00012780"/>
    </source>
</evidence>
<dbReference type="EC" id="3.2.1.39" evidence="5"/>
<evidence type="ECO:0000256" key="1">
    <source>
        <dbReference type="ARBA" id="ARBA00000382"/>
    </source>
</evidence>
<dbReference type="PANTHER" id="PTHR16631">
    <property type="entry name" value="GLUCAN 1,3-BETA-GLUCOSIDASE"/>
    <property type="match status" value="1"/>
</dbReference>
<evidence type="ECO:0000256" key="4">
    <source>
        <dbReference type="ARBA" id="ARBA00008773"/>
    </source>
</evidence>
<evidence type="ECO:0000256" key="17">
    <source>
        <dbReference type="ARBA" id="ARBA00042373"/>
    </source>
</evidence>
<sequence>MPQPYRDEPQQSQADLHEYYDTPDAHSSIPMVEKKYGGYNQPLAADSQADMVGDRNYSSAIAQNNAWLEKSATKSSGRPKWMILGAVGLLALIGAGVAIAVVLIKKNQDSSSSSSSSSASSSSSNSSSDPSIFTKNPALVQSFYGIAYTPEGSQYPACGNSLDDVITDIQLLSQLTTRIRLYGADCNQTELVLEAIKQTKVNMTVWIANYVDVGDNGTAYDRQRDELEAAIQKYGVGNIGGMTVGNEFILDYLADYATDTTDPNSSVANTGAAILIADIDNTRTMMSNLSLSNITIGTSDAGAYFNTLVLEAIDYGMANVHPWFADTTIEDAAAWTAEFFEDTDIAVAANVSNKPQMYIAETGWPTNSSTTAAATNGAAVASEANLQIFLDDFVCQANANGTKYFFFEYFDEEWKNIEYGGVEGYWGLFYANRTLKGITIPTCDS</sequence>
<dbReference type="GO" id="GO:0005886">
    <property type="term" value="C:plasma membrane"/>
    <property type="evidence" value="ECO:0007669"/>
    <property type="project" value="UniProtKB-SubCell"/>
</dbReference>
<keyword evidence="11 21" id="KW-0472">Membrane</keyword>
<comment type="catalytic activity">
    <reaction evidence="1">
        <text>Hydrolysis of (1-&gt;3)-beta-D-glucosidic linkages in (1-&gt;3)-beta-D-glucans.</text>
        <dbReference type="EC" id="3.2.1.39"/>
    </reaction>
</comment>
<keyword evidence="6" id="KW-1003">Cell membrane</keyword>
<dbReference type="Proteomes" id="UP001215280">
    <property type="component" value="Unassembled WGS sequence"/>
</dbReference>
<dbReference type="GO" id="GO:0042973">
    <property type="term" value="F:glucan endo-1,3-beta-D-glucosidase activity"/>
    <property type="evidence" value="ECO:0007669"/>
    <property type="project" value="UniProtKB-EC"/>
</dbReference>
<evidence type="ECO:0000313" key="22">
    <source>
        <dbReference type="EMBL" id="KAJ7762001.1"/>
    </source>
</evidence>
<feature type="transmembrane region" description="Helical" evidence="21">
    <location>
        <begin position="81"/>
        <end position="104"/>
    </location>
</feature>
<evidence type="ECO:0000256" key="3">
    <source>
        <dbReference type="ARBA" id="ARBA00004401"/>
    </source>
</evidence>
<keyword evidence="7" id="KW-0134">Cell wall</keyword>
<reference evidence="22" key="1">
    <citation type="submission" date="2023-03" db="EMBL/GenBank/DDBJ databases">
        <title>Massive genome expansion in bonnet fungi (Mycena s.s.) driven by repeated elements and novel gene families across ecological guilds.</title>
        <authorList>
            <consortium name="Lawrence Berkeley National Laboratory"/>
            <person name="Harder C.B."/>
            <person name="Miyauchi S."/>
            <person name="Viragh M."/>
            <person name="Kuo A."/>
            <person name="Thoen E."/>
            <person name="Andreopoulos B."/>
            <person name="Lu D."/>
            <person name="Skrede I."/>
            <person name="Drula E."/>
            <person name="Henrissat B."/>
            <person name="Morin E."/>
            <person name="Kohler A."/>
            <person name="Barry K."/>
            <person name="LaButti K."/>
            <person name="Morin E."/>
            <person name="Salamov A."/>
            <person name="Lipzen A."/>
            <person name="Mereny Z."/>
            <person name="Hegedus B."/>
            <person name="Baldrian P."/>
            <person name="Stursova M."/>
            <person name="Weitz H."/>
            <person name="Taylor A."/>
            <person name="Grigoriev I.V."/>
            <person name="Nagy L.G."/>
            <person name="Martin F."/>
            <person name="Kauserud H."/>
        </authorList>
    </citation>
    <scope>NUCLEOTIDE SEQUENCE</scope>
    <source>
        <strain evidence="22">CBHHK188m</strain>
    </source>
</reference>
<dbReference type="Pfam" id="PF00332">
    <property type="entry name" value="Glyco_hydro_17"/>
    <property type="match status" value="1"/>
</dbReference>
<comment type="caution">
    <text evidence="22">The sequence shown here is derived from an EMBL/GenBank/DDBJ whole genome shotgun (WGS) entry which is preliminary data.</text>
</comment>
<dbReference type="GO" id="GO:0000272">
    <property type="term" value="P:polysaccharide catabolic process"/>
    <property type="evidence" value="ECO:0007669"/>
    <property type="project" value="UniProtKB-KW"/>
</dbReference>
<evidence type="ECO:0000256" key="20">
    <source>
        <dbReference type="SAM" id="MobiDB-lite"/>
    </source>
</evidence>
<protein>
    <recommendedName>
        <fullName evidence="5">glucan endo-1,3-beta-D-glucosidase</fullName>
        <ecNumber evidence="5">3.2.1.39</ecNumber>
    </recommendedName>
    <alternativeName>
        <fullName evidence="18">Endo-1,3-beta-glucanase btgC</fullName>
    </alternativeName>
    <alternativeName>
        <fullName evidence="17">Laminarinase btgC</fullName>
    </alternativeName>
</protein>
<keyword evidence="12" id="KW-0325">Glycoprotein</keyword>